<protein>
    <submittedName>
        <fullName evidence="2">Uncharacterized protein</fullName>
    </submittedName>
</protein>
<reference evidence="2" key="1">
    <citation type="submission" date="2016-11" db="UniProtKB">
        <authorList>
            <consortium name="WormBaseParasite"/>
        </authorList>
    </citation>
    <scope>IDENTIFICATION</scope>
    <source>
        <strain evidence="2">KR3021</strain>
    </source>
</reference>
<proteinExistence type="predicted"/>
<name>A0AC35U089_9BILA</name>
<evidence type="ECO:0000313" key="1">
    <source>
        <dbReference type="Proteomes" id="UP000095286"/>
    </source>
</evidence>
<sequence length="212" mass="24334">MLLASSVLKSFLHSNSSDECSDAKNLGKHPHITVPSQSFEFKNDENICSHINLYSNDDAGSDEECNFDDHLSVYHEEPIQTNIYFDDDVWNCQEEVPSMRSSTVSSKRSHIFKWNPKSLASKPSSAQSTISLRSTLSSTCTTKRAKRRRRSVKIPNLDNLPTSDKDTLVSLYDKEIKLRVSLLDDSFVIKDQYIDDTYYDEGCFYHLEFHIF</sequence>
<dbReference type="Proteomes" id="UP000095286">
    <property type="component" value="Unplaced"/>
</dbReference>
<organism evidence="1 2">
    <name type="scientific">Rhabditophanes sp. KR3021</name>
    <dbReference type="NCBI Taxonomy" id="114890"/>
    <lineage>
        <taxon>Eukaryota</taxon>
        <taxon>Metazoa</taxon>
        <taxon>Ecdysozoa</taxon>
        <taxon>Nematoda</taxon>
        <taxon>Chromadorea</taxon>
        <taxon>Rhabditida</taxon>
        <taxon>Tylenchina</taxon>
        <taxon>Panagrolaimomorpha</taxon>
        <taxon>Strongyloidoidea</taxon>
        <taxon>Alloionematidae</taxon>
        <taxon>Rhabditophanes</taxon>
    </lineage>
</organism>
<dbReference type="WBParaSite" id="RSKR_0000621000.1">
    <property type="protein sequence ID" value="RSKR_0000621000.1"/>
    <property type="gene ID" value="RSKR_0000621000"/>
</dbReference>
<accession>A0AC35U089</accession>
<evidence type="ECO:0000313" key="2">
    <source>
        <dbReference type="WBParaSite" id="RSKR_0000621000.1"/>
    </source>
</evidence>